<evidence type="ECO:0000313" key="7">
    <source>
        <dbReference type="EMBL" id="GFJ88471.1"/>
    </source>
</evidence>
<evidence type="ECO:0000256" key="3">
    <source>
        <dbReference type="ARBA" id="ARBA00022989"/>
    </source>
</evidence>
<dbReference type="RefSeq" id="WP_173075816.1">
    <property type="nucleotide sequence ID" value="NZ_BLPG01000001.1"/>
</dbReference>
<evidence type="ECO:0000256" key="2">
    <source>
        <dbReference type="ARBA" id="ARBA00022692"/>
    </source>
</evidence>
<dbReference type="EMBL" id="BLPG01000001">
    <property type="protein sequence ID" value="GFJ88471.1"/>
    <property type="molecule type" value="Genomic_DNA"/>
</dbReference>
<dbReference type="InterPro" id="IPR036259">
    <property type="entry name" value="MFS_trans_sf"/>
</dbReference>
<evidence type="ECO:0008006" key="9">
    <source>
        <dbReference type="Google" id="ProtNLM"/>
    </source>
</evidence>
<dbReference type="Proteomes" id="UP000482960">
    <property type="component" value="Unassembled WGS sequence"/>
</dbReference>
<evidence type="ECO:0000256" key="5">
    <source>
        <dbReference type="SAM" id="MobiDB-lite"/>
    </source>
</evidence>
<organism evidence="7 8">
    <name type="scientific">Phytohabitans rumicis</name>
    <dbReference type="NCBI Taxonomy" id="1076125"/>
    <lineage>
        <taxon>Bacteria</taxon>
        <taxon>Bacillati</taxon>
        <taxon>Actinomycetota</taxon>
        <taxon>Actinomycetes</taxon>
        <taxon>Micromonosporales</taxon>
        <taxon>Micromonosporaceae</taxon>
    </lineage>
</organism>
<dbReference type="PANTHER" id="PTHR42718:SF42">
    <property type="entry name" value="EXPORT PROTEIN"/>
    <property type="match status" value="1"/>
</dbReference>
<comment type="subcellular location">
    <subcellularLocation>
        <location evidence="1">Membrane</location>
        <topology evidence="1">Multi-pass membrane protein</topology>
    </subcellularLocation>
</comment>
<dbReference type="SUPFAM" id="SSF103473">
    <property type="entry name" value="MFS general substrate transporter"/>
    <property type="match status" value="1"/>
</dbReference>
<protein>
    <recommendedName>
        <fullName evidence="9">Major facilitator superfamily (MFS) profile domain-containing protein</fullName>
    </recommendedName>
</protein>
<evidence type="ECO:0000256" key="4">
    <source>
        <dbReference type="ARBA" id="ARBA00023136"/>
    </source>
</evidence>
<keyword evidence="3 6" id="KW-1133">Transmembrane helix</keyword>
<dbReference type="GO" id="GO:0016020">
    <property type="term" value="C:membrane"/>
    <property type="evidence" value="ECO:0007669"/>
    <property type="project" value="UniProtKB-SubCell"/>
</dbReference>
<keyword evidence="2 6" id="KW-0812">Transmembrane</keyword>
<reference evidence="7 8" key="1">
    <citation type="submission" date="2020-03" db="EMBL/GenBank/DDBJ databases">
        <title>Whole genome shotgun sequence of Phytohabitans rumicis NBRC 108638.</title>
        <authorList>
            <person name="Komaki H."/>
            <person name="Tamura T."/>
        </authorList>
    </citation>
    <scope>NUCLEOTIDE SEQUENCE [LARGE SCALE GENOMIC DNA]</scope>
    <source>
        <strain evidence="7 8">NBRC 108638</strain>
    </source>
</reference>
<gene>
    <name evidence="7" type="ORF">Prum_021130</name>
</gene>
<feature type="region of interest" description="Disordered" evidence="5">
    <location>
        <begin position="68"/>
        <end position="96"/>
    </location>
</feature>
<reference evidence="7 8" key="2">
    <citation type="submission" date="2020-03" db="EMBL/GenBank/DDBJ databases">
        <authorList>
            <person name="Ichikawa N."/>
            <person name="Kimura A."/>
            <person name="Kitahashi Y."/>
            <person name="Uohara A."/>
        </authorList>
    </citation>
    <scope>NUCLEOTIDE SEQUENCE [LARGE SCALE GENOMIC DNA]</scope>
    <source>
        <strain evidence="7 8">NBRC 108638</strain>
    </source>
</reference>
<keyword evidence="4 6" id="KW-0472">Membrane</keyword>
<evidence type="ECO:0000256" key="1">
    <source>
        <dbReference type="ARBA" id="ARBA00004141"/>
    </source>
</evidence>
<proteinExistence type="predicted"/>
<comment type="caution">
    <text evidence="7">The sequence shown here is derived from an EMBL/GenBank/DDBJ whole genome shotgun (WGS) entry which is preliminary data.</text>
</comment>
<feature type="transmembrane region" description="Helical" evidence="6">
    <location>
        <begin position="38"/>
        <end position="60"/>
    </location>
</feature>
<evidence type="ECO:0000313" key="8">
    <source>
        <dbReference type="Proteomes" id="UP000482960"/>
    </source>
</evidence>
<sequence length="96" mass="9952">MDRRWAVRGVVGLTAFITMLDNTVVTAAAPSIARDLGVALPTLEWVAAAYMVAFAGLMLAGAGSPTGTGTGACCGTGSPRSPPRRRWPPWPARPPC</sequence>
<keyword evidence="8" id="KW-1185">Reference proteome</keyword>
<dbReference type="PANTHER" id="PTHR42718">
    <property type="entry name" value="MAJOR FACILITATOR SUPERFAMILY MULTIDRUG TRANSPORTER MFSC"/>
    <property type="match status" value="1"/>
</dbReference>
<accession>A0A6V8L0Z4</accession>
<dbReference type="Gene3D" id="1.20.1720.10">
    <property type="entry name" value="Multidrug resistance protein D"/>
    <property type="match status" value="1"/>
</dbReference>
<dbReference type="AlphaFoldDB" id="A0A6V8L0Z4"/>
<name>A0A6V8L0Z4_9ACTN</name>
<evidence type="ECO:0000256" key="6">
    <source>
        <dbReference type="SAM" id="Phobius"/>
    </source>
</evidence>